<reference evidence="1 2" key="1">
    <citation type="submission" date="2024-06" db="EMBL/GenBank/DDBJ databases">
        <title>Sorghum-associated microbial communities from plants grown in Nebraska, USA.</title>
        <authorList>
            <person name="Schachtman D."/>
        </authorList>
    </citation>
    <scope>NUCLEOTIDE SEQUENCE [LARGE SCALE GENOMIC DNA]</scope>
    <source>
        <strain evidence="1 2">1073</strain>
    </source>
</reference>
<comment type="caution">
    <text evidence="1">The sequence shown here is derived from an EMBL/GenBank/DDBJ whole genome shotgun (WGS) entry which is preliminary data.</text>
</comment>
<evidence type="ECO:0000313" key="2">
    <source>
        <dbReference type="Proteomes" id="UP001549184"/>
    </source>
</evidence>
<gene>
    <name evidence="1" type="ORF">ABIC75_003670</name>
</gene>
<sequence>MTDDMETWLIDAGDEVIQKKVATGLDGLSPVDRAIYALWVVDYAVRNSGILLPMSEIYPAALVELRAFAAISDLPALALLAGSTPDDAAFCDGYYRHFEMASQELKLAMAG</sequence>
<protein>
    <submittedName>
        <fullName evidence="1">Uncharacterized protein</fullName>
    </submittedName>
</protein>
<evidence type="ECO:0000313" key="1">
    <source>
        <dbReference type="EMBL" id="MET3653932.1"/>
    </source>
</evidence>
<proteinExistence type="predicted"/>
<name>A0ABV2JYM7_9GAMM</name>
<dbReference type="EMBL" id="JBEPMU010000006">
    <property type="protein sequence ID" value="MET3653932.1"/>
    <property type="molecule type" value="Genomic_DNA"/>
</dbReference>
<keyword evidence="2" id="KW-1185">Reference proteome</keyword>
<dbReference type="Proteomes" id="UP001549184">
    <property type="component" value="Unassembled WGS sequence"/>
</dbReference>
<accession>A0ABV2JYM7</accession>
<organism evidence="1 2">
    <name type="scientific">Dyella japonica</name>
    <dbReference type="NCBI Taxonomy" id="231455"/>
    <lineage>
        <taxon>Bacteria</taxon>
        <taxon>Pseudomonadati</taxon>
        <taxon>Pseudomonadota</taxon>
        <taxon>Gammaproteobacteria</taxon>
        <taxon>Lysobacterales</taxon>
        <taxon>Rhodanobacteraceae</taxon>
        <taxon>Dyella</taxon>
    </lineage>
</organism>
<dbReference type="RefSeq" id="WP_354015310.1">
    <property type="nucleotide sequence ID" value="NZ_JBEPMU010000006.1"/>
</dbReference>